<dbReference type="GeneID" id="81599937"/>
<sequence>TPELNNADQIERYLHEDDLHAWGFVIYRCTYQSNTAWDEFMCRLLTNTKDTLEDEGGLDLLNNLALTVIEDPGKLDGATTAVIRPHFKQWVVTPQCNKNRVLAQGCCGRNDTNYAACLRLCSHRREGGGFVRLIRRDWEEYDPYDEGERVEEEQEAIERFTLEDVGWIKVPFDGVIVVPWYYLRGEGWETEYRRPPKIACF</sequence>
<evidence type="ECO:0000313" key="1">
    <source>
        <dbReference type="EMBL" id="KAJ5449863.1"/>
    </source>
</evidence>
<keyword evidence="2" id="KW-1185">Reference proteome</keyword>
<reference evidence="1" key="2">
    <citation type="journal article" date="2023" name="IMA Fungus">
        <title>Comparative genomic study of the Penicillium genus elucidates a diverse pangenome and 15 lateral gene transfer events.</title>
        <authorList>
            <person name="Petersen C."/>
            <person name="Sorensen T."/>
            <person name="Nielsen M.R."/>
            <person name="Sondergaard T.E."/>
            <person name="Sorensen J.L."/>
            <person name="Fitzpatrick D.A."/>
            <person name="Frisvad J.C."/>
            <person name="Nielsen K.L."/>
        </authorList>
    </citation>
    <scope>NUCLEOTIDE SEQUENCE</scope>
    <source>
        <strain evidence="1">IBT 16125</strain>
    </source>
</reference>
<protein>
    <submittedName>
        <fullName evidence="1">Uncharacterized protein</fullName>
    </submittedName>
</protein>
<dbReference type="EMBL" id="JAPVEA010000006">
    <property type="protein sequence ID" value="KAJ5449863.1"/>
    <property type="molecule type" value="Genomic_DNA"/>
</dbReference>
<dbReference type="Proteomes" id="UP001213681">
    <property type="component" value="Unassembled WGS sequence"/>
</dbReference>
<dbReference type="RefSeq" id="XP_056765398.1">
    <property type="nucleotide sequence ID" value="XM_056909694.1"/>
</dbReference>
<evidence type="ECO:0000313" key="2">
    <source>
        <dbReference type="Proteomes" id="UP001213681"/>
    </source>
</evidence>
<gene>
    <name evidence="1" type="ORF">N7458_006312</name>
</gene>
<proteinExistence type="predicted"/>
<dbReference type="AlphaFoldDB" id="A0AAD6G2H2"/>
<accession>A0AAD6G2H2</accession>
<organism evidence="1 2">
    <name type="scientific">Penicillium daleae</name>
    <dbReference type="NCBI Taxonomy" id="63821"/>
    <lineage>
        <taxon>Eukaryota</taxon>
        <taxon>Fungi</taxon>
        <taxon>Dikarya</taxon>
        <taxon>Ascomycota</taxon>
        <taxon>Pezizomycotina</taxon>
        <taxon>Eurotiomycetes</taxon>
        <taxon>Eurotiomycetidae</taxon>
        <taxon>Eurotiales</taxon>
        <taxon>Aspergillaceae</taxon>
        <taxon>Penicillium</taxon>
    </lineage>
</organism>
<feature type="non-terminal residue" evidence="1">
    <location>
        <position position="201"/>
    </location>
</feature>
<comment type="caution">
    <text evidence="1">The sequence shown here is derived from an EMBL/GenBank/DDBJ whole genome shotgun (WGS) entry which is preliminary data.</text>
</comment>
<reference evidence="1" key="1">
    <citation type="submission" date="2022-12" db="EMBL/GenBank/DDBJ databases">
        <authorList>
            <person name="Petersen C."/>
        </authorList>
    </citation>
    <scope>NUCLEOTIDE SEQUENCE</scope>
    <source>
        <strain evidence="1">IBT 16125</strain>
    </source>
</reference>
<name>A0AAD6G2H2_9EURO</name>